<keyword evidence="2" id="KW-1185">Reference proteome</keyword>
<reference evidence="2" key="1">
    <citation type="journal article" date="2019" name="Int. J. Syst. Evol. Microbiol.">
        <title>The Global Catalogue of Microorganisms (GCM) 10K type strain sequencing project: providing services to taxonomists for standard genome sequencing and annotation.</title>
        <authorList>
            <consortium name="The Broad Institute Genomics Platform"/>
            <consortium name="The Broad Institute Genome Sequencing Center for Infectious Disease"/>
            <person name="Wu L."/>
            <person name="Ma J."/>
        </authorList>
    </citation>
    <scope>NUCLEOTIDE SEQUENCE [LARGE SCALE GENOMIC DNA]</scope>
    <source>
        <strain evidence="2">CGMCC 1.15439</strain>
    </source>
</reference>
<comment type="caution">
    <text evidence="1">The sequence shown here is derived from an EMBL/GenBank/DDBJ whole genome shotgun (WGS) entry which is preliminary data.</text>
</comment>
<gene>
    <name evidence="1" type="ORF">GCM10010981_28410</name>
</gene>
<dbReference type="Proteomes" id="UP000620046">
    <property type="component" value="Unassembled WGS sequence"/>
</dbReference>
<sequence length="129" mass="14268">MSILFFGAGIPLFLWQLLDARPRLVIDDQGVFDRTLGVGVIPWSEITGAYVRSVNSADFICLELRDPTPWLQRLSPIKRAMVSANEAMGFTALNLNLSGVAADVQQVHELIVKMAASRQGIENQKQGER</sequence>
<organism evidence="1 2">
    <name type="scientific">Dyella nitratireducens</name>
    <dbReference type="NCBI Taxonomy" id="1849580"/>
    <lineage>
        <taxon>Bacteria</taxon>
        <taxon>Pseudomonadati</taxon>
        <taxon>Pseudomonadota</taxon>
        <taxon>Gammaproteobacteria</taxon>
        <taxon>Lysobacterales</taxon>
        <taxon>Rhodanobacteraceae</taxon>
        <taxon>Dyella</taxon>
    </lineage>
</organism>
<evidence type="ECO:0000313" key="1">
    <source>
        <dbReference type="EMBL" id="GGA37572.1"/>
    </source>
</evidence>
<accession>A0ABQ1G689</accession>
<name>A0ABQ1G689_9GAMM</name>
<dbReference type="EMBL" id="BMJA01000002">
    <property type="protein sequence ID" value="GGA37572.1"/>
    <property type="molecule type" value="Genomic_DNA"/>
</dbReference>
<protein>
    <recommendedName>
        <fullName evidence="3">Band 7 domain-containing protein</fullName>
    </recommendedName>
</protein>
<evidence type="ECO:0008006" key="3">
    <source>
        <dbReference type="Google" id="ProtNLM"/>
    </source>
</evidence>
<dbReference type="NCBIfam" id="NF041635">
    <property type="entry name" value="STM3941_fam"/>
    <property type="match status" value="1"/>
</dbReference>
<dbReference type="InterPro" id="IPR048136">
    <property type="entry name" value="STM3941-like"/>
</dbReference>
<evidence type="ECO:0000313" key="2">
    <source>
        <dbReference type="Proteomes" id="UP000620046"/>
    </source>
</evidence>
<proteinExistence type="predicted"/>